<reference evidence="2 3" key="1">
    <citation type="journal article" date="2021" name="BMC Genomics">
        <title>Telomere-to-telomere genome assembly of asparaginase-producing Trichoderma simmonsii.</title>
        <authorList>
            <person name="Chung D."/>
            <person name="Kwon Y.M."/>
            <person name="Yang Y."/>
        </authorList>
    </citation>
    <scope>NUCLEOTIDE SEQUENCE [LARGE SCALE GENOMIC DNA]</scope>
    <source>
        <strain evidence="2 3">GH-Sj1</strain>
    </source>
</reference>
<feature type="compositionally biased region" description="Basic and acidic residues" evidence="1">
    <location>
        <begin position="204"/>
        <end position="214"/>
    </location>
</feature>
<name>A0A8G0LPZ8_9HYPO</name>
<protein>
    <submittedName>
        <fullName evidence="2">Uncharacterized protein</fullName>
    </submittedName>
</protein>
<evidence type="ECO:0000313" key="3">
    <source>
        <dbReference type="Proteomes" id="UP000826661"/>
    </source>
</evidence>
<feature type="compositionally biased region" description="Low complexity" evidence="1">
    <location>
        <begin position="237"/>
        <end position="254"/>
    </location>
</feature>
<feature type="compositionally biased region" description="Polar residues" evidence="1">
    <location>
        <begin position="304"/>
        <end position="325"/>
    </location>
</feature>
<dbReference type="Proteomes" id="UP000826661">
    <property type="component" value="Chromosome VI"/>
</dbReference>
<keyword evidence="3" id="KW-1185">Reference proteome</keyword>
<evidence type="ECO:0000313" key="2">
    <source>
        <dbReference type="EMBL" id="QYT03601.1"/>
    </source>
</evidence>
<evidence type="ECO:0000256" key="1">
    <source>
        <dbReference type="SAM" id="MobiDB-lite"/>
    </source>
</evidence>
<proteinExistence type="predicted"/>
<dbReference type="AlphaFoldDB" id="A0A8G0LPZ8"/>
<sequence>MASKGKDKSSGPKVLKVTYRDLVRYPKHGGEPEQVEPGDPEWDLGIACIQTFQSQATSLSLGQQEEMIEIIRGLHYVIPPSAIDAPTSHKLYKTTIKKAKSDPESISWPIFLILSTVYSKLPAKYITEIRRVHGRTSTEDLTREYLAIEGMEPAEPVTQPNTSATKQSRQTISIADTQPTTISDDDSDAERQGTVSPMTTRRQCQQERARDVAQLRRNMPTEQAEAGQVPCADIDDSSSSAMSDTDSSETSEYSPVDTFEMNRSVGQKRRISPTATGRKRTTIKRQARRTNEDASPPTTAAPAGNQSRRTSQSEAFPTQTPTTAEVSAADAEEFRRDIAVIKEQLNQILHFVAGANEKFEHILKEVRDNAGVKETLDEIRKEFKDAAKYMKANANVIHLLSAAAQLSQENENGV</sequence>
<feature type="compositionally biased region" description="Polar residues" evidence="1">
    <location>
        <begin position="193"/>
        <end position="203"/>
    </location>
</feature>
<accession>A0A8G0LPZ8</accession>
<feature type="compositionally biased region" description="Basic residues" evidence="1">
    <location>
        <begin position="266"/>
        <end position="288"/>
    </location>
</feature>
<gene>
    <name evidence="2" type="ORF">H0G86_010549</name>
</gene>
<dbReference type="EMBL" id="CP075869">
    <property type="protein sequence ID" value="QYT03601.1"/>
    <property type="molecule type" value="Genomic_DNA"/>
</dbReference>
<feature type="compositionally biased region" description="Polar residues" evidence="1">
    <location>
        <begin position="158"/>
        <end position="182"/>
    </location>
</feature>
<organism evidence="2 3">
    <name type="scientific">Trichoderma simmonsii</name>
    <dbReference type="NCBI Taxonomy" id="1491479"/>
    <lineage>
        <taxon>Eukaryota</taxon>
        <taxon>Fungi</taxon>
        <taxon>Dikarya</taxon>
        <taxon>Ascomycota</taxon>
        <taxon>Pezizomycotina</taxon>
        <taxon>Sordariomycetes</taxon>
        <taxon>Hypocreomycetidae</taxon>
        <taxon>Hypocreales</taxon>
        <taxon>Hypocreaceae</taxon>
        <taxon>Trichoderma</taxon>
    </lineage>
</organism>
<feature type="region of interest" description="Disordered" evidence="1">
    <location>
        <begin position="150"/>
        <end position="329"/>
    </location>
</feature>